<protein>
    <submittedName>
        <fullName evidence="1">Uncharacterized protein</fullName>
    </submittedName>
</protein>
<dbReference type="AlphaFoldDB" id="A0A1R2BFV1"/>
<gene>
    <name evidence="1" type="ORF">SteCoe_25256</name>
</gene>
<name>A0A1R2BFV1_9CILI</name>
<sequence>MNQLVNSKDIKLKSFLLIKKFSEGLNAYTQTGENMLNKLIDVYLSMKMNDFEFTFWVLIMEKALADKTTQPIEKLIKYCAYAAKAFTNADIGLLDAELEEKYPGFYIKSRKWIKKHRDYTRYTPQDINKKYNELSISILCENEEYYVNYGKIVEELVINWMKVKESTQSLRPENIDI</sequence>
<keyword evidence="2" id="KW-1185">Reference proteome</keyword>
<dbReference type="EMBL" id="MPUH01000682">
    <property type="protein sequence ID" value="OMJ75600.1"/>
    <property type="molecule type" value="Genomic_DNA"/>
</dbReference>
<dbReference type="Proteomes" id="UP000187209">
    <property type="component" value="Unassembled WGS sequence"/>
</dbReference>
<accession>A0A1R2BFV1</accession>
<reference evidence="1 2" key="1">
    <citation type="submission" date="2016-11" db="EMBL/GenBank/DDBJ databases">
        <title>The macronuclear genome of Stentor coeruleus: a giant cell with tiny introns.</title>
        <authorList>
            <person name="Slabodnick M."/>
            <person name="Ruby J.G."/>
            <person name="Reiff S.B."/>
            <person name="Swart E.C."/>
            <person name="Gosai S."/>
            <person name="Prabakaran S."/>
            <person name="Witkowska E."/>
            <person name="Larue G.E."/>
            <person name="Fisher S."/>
            <person name="Freeman R.M."/>
            <person name="Gunawardena J."/>
            <person name="Chu W."/>
            <person name="Stover N.A."/>
            <person name="Gregory B.D."/>
            <person name="Nowacki M."/>
            <person name="Derisi J."/>
            <person name="Roy S.W."/>
            <person name="Marshall W.F."/>
            <person name="Sood P."/>
        </authorList>
    </citation>
    <scope>NUCLEOTIDE SEQUENCE [LARGE SCALE GENOMIC DNA]</scope>
    <source>
        <strain evidence="1">WM001</strain>
    </source>
</reference>
<proteinExistence type="predicted"/>
<comment type="caution">
    <text evidence="1">The sequence shown here is derived from an EMBL/GenBank/DDBJ whole genome shotgun (WGS) entry which is preliminary data.</text>
</comment>
<evidence type="ECO:0000313" key="1">
    <source>
        <dbReference type="EMBL" id="OMJ75600.1"/>
    </source>
</evidence>
<evidence type="ECO:0000313" key="2">
    <source>
        <dbReference type="Proteomes" id="UP000187209"/>
    </source>
</evidence>
<organism evidence="1 2">
    <name type="scientific">Stentor coeruleus</name>
    <dbReference type="NCBI Taxonomy" id="5963"/>
    <lineage>
        <taxon>Eukaryota</taxon>
        <taxon>Sar</taxon>
        <taxon>Alveolata</taxon>
        <taxon>Ciliophora</taxon>
        <taxon>Postciliodesmatophora</taxon>
        <taxon>Heterotrichea</taxon>
        <taxon>Heterotrichida</taxon>
        <taxon>Stentoridae</taxon>
        <taxon>Stentor</taxon>
    </lineage>
</organism>